<dbReference type="Proteomes" id="UP001256827">
    <property type="component" value="Chromosome"/>
</dbReference>
<comment type="similarity">
    <text evidence="2">Belongs to the acyltransferase 3 family.</text>
</comment>
<dbReference type="InterPro" id="IPR002656">
    <property type="entry name" value="Acyl_transf_3_dom"/>
</dbReference>
<evidence type="ECO:0000256" key="4">
    <source>
        <dbReference type="ARBA" id="ARBA00022692"/>
    </source>
</evidence>
<evidence type="ECO:0000313" key="10">
    <source>
        <dbReference type="Proteomes" id="UP001256827"/>
    </source>
</evidence>
<evidence type="ECO:0000313" key="9">
    <source>
        <dbReference type="EMBL" id="WNC12189.1"/>
    </source>
</evidence>
<evidence type="ECO:0000256" key="1">
    <source>
        <dbReference type="ARBA" id="ARBA00004651"/>
    </source>
</evidence>
<evidence type="ECO:0000256" key="3">
    <source>
        <dbReference type="ARBA" id="ARBA00022475"/>
    </source>
</evidence>
<name>A0ABY9SWK0_BREBE</name>
<accession>A0ABY9SWK0</accession>
<dbReference type="GO" id="GO:0016746">
    <property type="term" value="F:acyltransferase activity"/>
    <property type="evidence" value="ECO:0007669"/>
    <property type="project" value="UniProtKB-KW"/>
</dbReference>
<feature type="domain" description="Acyltransferase 3" evidence="8">
    <location>
        <begin position="8"/>
        <end position="356"/>
    </location>
</feature>
<dbReference type="Pfam" id="PF01757">
    <property type="entry name" value="Acyl_transf_3"/>
    <property type="match status" value="1"/>
</dbReference>
<keyword evidence="9" id="KW-0808">Transferase</keyword>
<protein>
    <submittedName>
        <fullName evidence="9">Acyltransferase</fullName>
        <ecNumber evidence="9">2.3.1.-</ecNumber>
    </submittedName>
</protein>
<dbReference type="EMBL" id="CP134050">
    <property type="protein sequence ID" value="WNC12189.1"/>
    <property type="molecule type" value="Genomic_DNA"/>
</dbReference>
<gene>
    <name evidence="9" type="ORF">RGB73_15705</name>
</gene>
<feature type="transmembrane region" description="Helical" evidence="7">
    <location>
        <begin position="125"/>
        <end position="142"/>
    </location>
</feature>
<feature type="transmembrane region" description="Helical" evidence="7">
    <location>
        <begin position="43"/>
        <end position="67"/>
    </location>
</feature>
<keyword evidence="4 7" id="KW-0812">Transmembrane</keyword>
<evidence type="ECO:0000256" key="6">
    <source>
        <dbReference type="ARBA" id="ARBA00023136"/>
    </source>
</evidence>
<comment type="subcellular location">
    <subcellularLocation>
        <location evidence="1">Cell membrane</location>
        <topology evidence="1">Multi-pass membrane protein</topology>
    </subcellularLocation>
</comment>
<feature type="transmembrane region" description="Helical" evidence="7">
    <location>
        <begin position="276"/>
        <end position="294"/>
    </location>
</feature>
<evidence type="ECO:0000259" key="8">
    <source>
        <dbReference type="Pfam" id="PF01757"/>
    </source>
</evidence>
<feature type="transmembrane region" description="Helical" evidence="7">
    <location>
        <begin position="236"/>
        <end position="256"/>
    </location>
</feature>
<feature type="transmembrane region" description="Helical" evidence="7">
    <location>
        <begin position="306"/>
        <end position="325"/>
    </location>
</feature>
<dbReference type="RefSeq" id="WP_310763459.1">
    <property type="nucleotide sequence ID" value="NZ_CP134050.1"/>
</dbReference>
<organism evidence="9 10">
    <name type="scientific">Brevibacillus brevis</name>
    <name type="common">Bacillus brevis</name>
    <dbReference type="NCBI Taxonomy" id="1393"/>
    <lineage>
        <taxon>Bacteria</taxon>
        <taxon>Bacillati</taxon>
        <taxon>Bacillota</taxon>
        <taxon>Bacilli</taxon>
        <taxon>Bacillales</taxon>
        <taxon>Paenibacillaceae</taxon>
        <taxon>Brevibacillus</taxon>
    </lineage>
</organism>
<reference evidence="9 10" key="1">
    <citation type="submission" date="2023-09" db="EMBL/GenBank/DDBJ databases">
        <title>Complete Genome and Methylome dissection of Bacillus brevis NEB573 original source of BbsI restriction endonuclease.</title>
        <authorList>
            <person name="Fomenkov A."/>
            <person name="Roberts R.D."/>
        </authorList>
    </citation>
    <scope>NUCLEOTIDE SEQUENCE [LARGE SCALE GENOMIC DNA]</scope>
    <source>
        <strain evidence="9 10">NEB573</strain>
    </source>
</reference>
<proteinExistence type="inferred from homology"/>
<dbReference type="EC" id="2.3.1.-" evidence="9"/>
<keyword evidence="6 7" id="KW-0472">Membrane</keyword>
<evidence type="ECO:0000256" key="2">
    <source>
        <dbReference type="ARBA" id="ARBA00007400"/>
    </source>
</evidence>
<keyword evidence="9" id="KW-0012">Acyltransferase</keyword>
<feature type="transmembrane region" description="Helical" evidence="7">
    <location>
        <begin position="209"/>
        <end position="229"/>
    </location>
</feature>
<evidence type="ECO:0000256" key="5">
    <source>
        <dbReference type="ARBA" id="ARBA00022989"/>
    </source>
</evidence>
<sequence>MNSKERISELDLIRSFAFLAVVYQHVIGVFMRRPGLDEQTAVIYGMLFHLLKFAVPAFIFITGLVLFYNYWERVDYFSFIRKRTKEILVPYFVWSAVYLSLQPISSDSAGRSAWGILKAILTGSASYHLWFVVMIFQFYLLYPLWQRMFHAVRKWTGSHRVRLACAIGLFALLYAWLLWFSARYIPAHQFRFDIVLLDTYWIKYRDRNAFYYFFYFLMGGMAAVTLAAFRQKIVRYWPWTFASFVVLYVYIGYELLRDSGRGMINLNVATSLKPSMFFYTVAQLLLVYGLALWVGKGNGGRWLQTLGKFSYGAYLIHALVLTYTMKAMTWLGLFHNSVLGSCVVFLLCTAISFAISYSLGKLPFGAWLVGAADKKRKAPPLPQKEWSNAG</sequence>
<feature type="transmembrane region" description="Helical" evidence="7">
    <location>
        <begin position="88"/>
        <end position="105"/>
    </location>
</feature>
<feature type="transmembrane region" description="Helical" evidence="7">
    <location>
        <begin position="12"/>
        <end position="31"/>
    </location>
</feature>
<keyword evidence="3" id="KW-1003">Cell membrane</keyword>
<keyword evidence="10" id="KW-1185">Reference proteome</keyword>
<dbReference type="PANTHER" id="PTHR40074">
    <property type="entry name" value="O-ACETYLTRANSFERASE WECH"/>
    <property type="match status" value="1"/>
</dbReference>
<feature type="transmembrane region" description="Helical" evidence="7">
    <location>
        <begin position="337"/>
        <end position="359"/>
    </location>
</feature>
<evidence type="ECO:0000256" key="7">
    <source>
        <dbReference type="SAM" id="Phobius"/>
    </source>
</evidence>
<dbReference type="PANTHER" id="PTHR40074:SF2">
    <property type="entry name" value="O-ACETYLTRANSFERASE WECH"/>
    <property type="match status" value="1"/>
</dbReference>
<feature type="transmembrane region" description="Helical" evidence="7">
    <location>
        <begin position="163"/>
        <end position="182"/>
    </location>
</feature>
<keyword evidence="5 7" id="KW-1133">Transmembrane helix</keyword>